<evidence type="ECO:0000313" key="2">
    <source>
        <dbReference type="EnsemblMetazoa" id="ASIC015714-PA"/>
    </source>
</evidence>
<dbReference type="EMBL" id="ATLV01022382">
    <property type="status" value="NOT_ANNOTATED_CDS"/>
    <property type="molecule type" value="Genomic_DNA"/>
</dbReference>
<dbReference type="Proteomes" id="UP000030765">
    <property type="component" value="Unassembled WGS sequence"/>
</dbReference>
<accession>A0A084WBN2</accession>
<dbReference type="AlphaFoldDB" id="A0A084WBN2"/>
<keyword evidence="3" id="KW-1185">Reference proteome</keyword>
<organism evidence="1">
    <name type="scientific">Anopheles sinensis</name>
    <name type="common">Mosquito</name>
    <dbReference type="NCBI Taxonomy" id="74873"/>
    <lineage>
        <taxon>Eukaryota</taxon>
        <taxon>Metazoa</taxon>
        <taxon>Ecdysozoa</taxon>
        <taxon>Arthropoda</taxon>
        <taxon>Hexapoda</taxon>
        <taxon>Insecta</taxon>
        <taxon>Pterygota</taxon>
        <taxon>Neoptera</taxon>
        <taxon>Endopterygota</taxon>
        <taxon>Diptera</taxon>
        <taxon>Nematocera</taxon>
        <taxon>Culicoidea</taxon>
        <taxon>Culicidae</taxon>
        <taxon>Anophelinae</taxon>
        <taxon>Anopheles</taxon>
    </lineage>
</organism>
<sequence>MATVPRARSFGPAVGYIVPRAKNEPKGSIFGHVLIRNIYYGNGSIRVGVPGEFLLLLLLQGTEVLVGTVLIGDAGTGRGNGTTDRTLPIAEKNHFHLFSRERCSRVQ</sequence>
<gene>
    <name evidence="1" type="ORF">ZHAS_00015714</name>
</gene>
<evidence type="ECO:0000313" key="3">
    <source>
        <dbReference type="Proteomes" id="UP000030765"/>
    </source>
</evidence>
<reference evidence="2" key="2">
    <citation type="submission" date="2020-05" db="UniProtKB">
        <authorList>
            <consortium name="EnsemblMetazoa"/>
        </authorList>
    </citation>
    <scope>IDENTIFICATION</scope>
</reference>
<dbReference type="VEuPathDB" id="VectorBase:ASIC015714"/>
<dbReference type="EnsemblMetazoa" id="ASIC015714-RA">
    <property type="protein sequence ID" value="ASIC015714-PA"/>
    <property type="gene ID" value="ASIC015714"/>
</dbReference>
<proteinExistence type="predicted"/>
<evidence type="ECO:0000313" key="1">
    <source>
        <dbReference type="EMBL" id="KFB47626.1"/>
    </source>
</evidence>
<reference evidence="1 3" key="1">
    <citation type="journal article" date="2014" name="BMC Genomics">
        <title>Genome sequence of Anopheles sinensis provides insight into genetics basis of mosquito competence for malaria parasites.</title>
        <authorList>
            <person name="Zhou D."/>
            <person name="Zhang D."/>
            <person name="Ding G."/>
            <person name="Shi L."/>
            <person name="Hou Q."/>
            <person name="Ye Y."/>
            <person name="Xu Y."/>
            <person name="Zhou H."/>
            <person name="Xiong C."/>
            <person name="Li S."/>
            <person name="Yu J."/>
            <person name="Hong S."/>
            <person name="Yu X."/>
            <person name="Zou P."/>
            <person name="Chen C."/>
            <person name="Chang X."/>
            <person name="Wang W."/>
            <person name="Lv Y."/>
            <person name="Sun Y."/>
            <person name="Ma L."/>
            <person name="Shen B."/>
            <person name="Zhu C."/>
        </authorList>
    </citation>
    <scope>NUCLEOTIDE SEQUENCE [LARGE SCALE GENOMIC DNA]</scope>
</reference>
<dbReference type="EMBL" id="KE525332">
    <property type="protein sequence ID" value="KFB47626.1"/>
    <property type="molecule type" value="Genomic_DNA"/>
</dbReference>
<protein>
    <submittedName>
        <fullName evidence="1 2">Delta-1-pyrroline-5-carboxylate dehydrogenase PrnC</fullName>
    </submittedName>
</protein>
<name>A0A084WBN2_ANOSI</name>